<evidence type="ECO:0000313" key="1">
    <source>
        <dbReference type="EMBL" id="PCR99115.1"/>
    </source>
</evidence>
<dbReference type="GO" id="GO:0000287">
    <property type="term" value="F:magnesium ion binding"/>
    <property type="evidence" value="ECO:0007669"/>
    <property type="project" value="TreeGrafter"/>
</dbReference>
<protein>
    <submittedName>
        <fullName evidence="1">HAD superfamily hydrolase</fullName>
    </submittedName>
</protein>
<dbReference type="NCBIfam" id="TIGR00099">
    <property type="entry name" value="Cof-subfamily"/>
    <property type="match status" value="1"/>
</dbReference>
<reference evidence="1 2" key="1">
    <citation type="submission" date="2014-12" db="EMBL/GenBank/DDBJ databases">
        <title>Draft genome sequences of 10 type strains of Lactococcus.</title>
        <authorList>
            <person name="Sun Z."/>
            <person name="Zhong Z."/>
            <person name="Liu W."/>
            <person name="Zhang W."/>
            <person name="Zhang H."/>
        </authorList>
    </citation>
    <scope>NUCLEOTIDE SEQUENCE [LARGE SCALE GENOMIC DNA]</scope>
    <source>
        <strain evidence="1 2">JCM 16395</strain>
    </source>
</reference>
<proteinExistence type="predicted"/>
<keyword evidence="2" id="KW-1185">Reference proteome</keyword>
<evidence type="ECO:0000313" key="2">
    <source>
        <dbReference type="Proteomes" id="UP000218181"/>
    </source>
</evidence>
<comment type="caution">
    <text evidence="1">The sequence shown here is derived from an EMBL/GenBank/DDBJ whole genome shotgun (WGS) entry which is preliminary data.</text>
</comment>
<dbReference type="InterPro" id="IPR036412">
    <property type="entry name" value="HAD-like_sf"/>
</dbReference>
<dbReference type="Proteomes" id="UP000218181">
    <property type="component" value="Unassembled WGS sequence"/>
</dbReference>
<accession>A0A2A5RIX6</accession>
<dbReference type="AlphaFoldDB" id="A0A2A5RIX6"/>
<dbReference type="InterPro" id="IPR000150">
    <property type="entry name" value="Cof"/>
</dbReference>
<dbReference type="SFLD" id="SFLDS00003">
    <property type="entry name" value="Haloacid_Dehalogenase"/>
    <property type="match status" value="1"/>
</dbReference>
<dbReference type="PANTHER" id="PTHR10000:SF8">
    <property type="entry name" value="HAD SUPERFAMILY HYDROLASE-LIKE, TYPE 3"/>
    <property type="match status" value="1"/>
</dbReference>
<dbReference type="RefSeq" id="WP_096818933.1">
    <property type="nucleotide sequence ID" value="NZ_JXJU01000012.1"/>
</dbReference>
<dbReference type="STRING" id="1291764.GCA_001311235_02969"/>
<dbReference type="SFLD" id="SFLDG01140">
    <property type="entry name" value="C2.B:_Phosphomannomutase_and_P"/>
    <property type="match status" value="1"/>
</dbReference>
<dbReference type="OrthoDB" id="9790031at2"/>
<keyword evidence="1" id="KW-0378">Hydrolase</keyword>
<dbReference type="Gene3D" id="3.40.50.1000">
    <property type="entry name" value="HAD superfamily/HAD-like"/>
    <property type="match status" value="1"/>
</dbReference>
<dbReference type="GO" id="GO:0005829">
    <property type="term" value="C:cytosol"/>
    <property type="evidence" value="ECO:0007669"/>
    <property type="project" value="TreeGrafter"/>
</dbReference>
<name>A0A2A5RIX6_9LACT</name>
<dbReference type="Pfam" id="PF08282">
    <property type="entry name" value="Hydrolase_3"/>
    <property type="match status" value="1"/>
</dbReference>
<organism evidence="1 2">
    <name type="scientific">Lactococcus fujiensis JCM 16395</name>
    <dbReference type="NCBI Taxonomy" id="1291764"/>
    <lineage>
        <taxon>Bacteria</taxon>
        <taxon>Bacillati</taxon>
        <taxon>Bacillota</taxon>
        <taxon>Bacilli</taxon>
        <taxon>Lactobacillales</taxon>
        <taxon>Streptococcaceae</taxon>
        <taxon>Lactococcus</taxon>
    </lineage>
</organism>
<sequence>MTIKHIFTDLDGTLLDVRGNLSETNKWAIYYSELPVTLVSARSPLEMTDLIDQLDLDSPQIAFNGNLIFKKNDFGLEILEKNVIKSDQIEQILQVVTTEFSRVSLSWYSLSHWYIAKQDKGVFLQKALTNMEPRIKPFNGQSEIYKIMMMAFDESEMQLLIKRLENLNFSGLSIRRSGQWYLEITSNHSSKFEAINWILEEEGIERQEIAAIGDGENDIPMLEQAGLPIVVKNAPANVQKYAKMVVATSSDHGVAQAISAIHDINAQEVL</sequence>
<dbReference type="Gene3D" id="3.30.1240.10">
    <property type="match status" value="1"/>
</dbReference>
<dbReference type="InterPro" id="IPR006379">
    <property type="entry name" value="HAD-SF_hydro_IIB"/>
</dbReference>
<dbReference type="SUPFAM" id="SSF56784">
    <property type="entry name" value="HAD-like"/>
    <property type="match status" value="1"/>
</dbReference>
<dbReference type="NCBIfam" id="TIGR01484">
    <property type="entry name" value="HAD-SF-IIB"/>
    <property type="match status" value="1"/>
</dbReference>
<dbReference type="InterPro" id="IPR023214">
    <property type="entry name" value="HAD_sf"/>
</dbReference>
<gene>
    <name evidence="1" type="ORF">RT41_GL000498</name>
</gene>
<dbReference type="GO" id="GO:0016791">
    <property type="term" value="F:phosphatase activity"/>
    <property type="evidence" value="ECO:0007669"/>
    <property type="project" value="TreeGrafter"/>
</dbReference>
<dbReference type="EMBL" id="JXJU01000012">
    <property type="protein sequence ID" value="PCR99115.1"/>
    <property type="molecule type" value="Genomic_DNA"/>
</dbReference>
<dbReference type="PANTHER" id="PTHR10000">
    <property type="entry name" value="PHOSPHOSERINE PHOSPHATASE"/>
    <property type="match status" value="1"/>
</dbReference>